<evidence type="ECO:0008006" key="4">
    <source>
        <dbReference type="Google" id="ProtNLM"/>
    </source>
</evidence>
<dbReference type="PANTHER" id="PTHR33223:SF10">
    <property type="entry name" value="AMINOTRANSFERASE-LIKE PLANT MOBILE DOMAIN-CONTAINING PROTEIN"/>
    <property type="match status" value="1"/>
</dbReference>
<dbReference type="AlphaFoldDB" id="A0A484NB63"/>
<evidence type="ECO:0000313" key="2">
    <source>
        <dbReference type="EMBL" id="VFQ98661.1"/>
    </source>
</evidence>
<feature type="region of interest" description="Disordered" evidence="1">
    <location>
        <begin position="153"/>
        <end position="212"/>
    </location>
</feature>
<evidence type="ECO:0000256" key="1">
    <source>
        <dbReference type="SAM" id="MobiDB-lite"/>
    </source>
</evidence>
<dbReference type="Proteomes" id="UP000595140">
    <property type="component" value="Unassembled WGS sequence"/>
</dbReference>
<feature type="compositionally biased region" description="Basic and acidic residues" evidence="1">
    <location>
        <begin position="469"/>
        <end position="483"/>
    </location>
</feature>
<dbReference type="EMBL" id="OOIL02006606">
    <property type="protein sequence ID" value="VFQ98661.1"/>
    <property type="molecule type" value="Genomic_DNA"/>
</dbReference>
<organism evidence="2 3">
    <name type="scientific">Cuscuta campestris</name>
    <dbReference type="NCBI Taxonomy" id="132261"/>
    <lineage>
        <taxon>Eukaryota</taxon>
        <taxon>Viridiplantae</taxon>
        <taxon>Streptophyta</taxon>
        <taxon>Embryophyta</taxon>
        <taxon>Tracheophyta</taxon>
        <taxon>Spermatophyta</taxon>
        <taxon>Magnoliopsida</taxon>
        <taxon>eudicotyledons</taxon>
        <taxon>Gunneridae</taxon>
        <taxon>Pentapetalae</taxon>
        <taxon>asterids</taxon>
        <taxon>lamiids</taxon>
        <taxon>Solanales</taxon>
        <taxon>Convolvulaceae</taxon>
        <taxon>Cuscuteae</taxon>
        <taxon>Cuscuta</taxon>
        <taxon>Cuscuta subgen. Grammica</taxon>
        <taxon>Cuscuta sect. Cleistogrammica</taxon>
    </lineage>
</organism>
<keyword evidence="3" id="KW-1185">Reference proteome</keyword>
<proteinExistence type="predicted"/>
<dbReference type="PANTHER" id="PTHR33223">
    <property type="entry name" value="CCHC-TYPE DOMAIN-CONTAINING PROTEIN"/>
    <property type="match status" value="1"/>
</dbReference>
<reference evidence="2 3" key="1">
    <citation type="submission" date="2018-04" db="EMBL/GenBank/DDBJ databases">
        <authorList>
            <person name="Vogel A."/>
        </authorList>
    </citation>
    <scope>NUCLEOTIDE SEQUENCE [LARGE SCALE GENOMIC DNA]</scope>
</reference>
<feature type="compositionally biased region" description="Basic and acidic residues" evidence="1">
    <location>
        <begin position="243"/>
        <end position="256"/>
    </location>
</feature>
<dbReference type="OrthoDB" id="1937476at2759"/>
<name>A0A484NB63_9ASTE</name>
<protein>
    <recommendedName>
        <fullName evidence="4">Retrotransposon gag domain-containing protein</fullName>
    </recommendedName>
</protein>
<feature type="region of interest" description="Disordered" evidence="1">
    <location>
        <begin position="228"/>
        <end position="266"/>
    </location>
</feature>
<accession>A0A484NB63</accession>
<evidence type="ECO:0000313" key="3">
    <source>
        <dbReference type="Proteomes" id="UP000595140"/>
    </source>
</evidence>
<gene>
    <name evidence="2" type="ORF">CCAM_LOCUS40437</name>
</gene>
<feature type="compositionally biased region" description="Basic residues" evidence="1">
    <location>
        <begin position="191"/>
        <end position="201"/>
    </location>
</feature>
<sequence>MSSSQQINATSTQMHATNEGTSIPVAATISVISAPVLPVGLSSVPTASVISPFATPVPSAGPRVTFPPSMAQFMNDPANLQAIQGFGQVMAMCQQSGGMPFLPGMFPFTLPGAGAMPLQAPMAVTSFQTPMPQPSPFQPQLVSTVAPVNLTGALNAAGPSRPPQGTNPQVTPDGHCVSIESDDGEWDVPRAHKKKKGKKIRPATSRNSAFERLGQSVAHVSAFARLGEVREAEPAHTRRSRSNRQEPARTRASRQEEEAESQPRLLVANRLTIPNDRVQQMEAKLERLEKKVGEKNDRDKPLAGSPFTTRVHLTPFPRKVKIDAPRFTGKEDPEIHLDSFNQSATMNGCTDEENDLASKFKAKFQKNCTKRKKFIYLSTAGQRESESLAQFLTRWKEEVDKVEEMDDKTVLSLLLNGLRAGELYKEFCRKPPATYQEAYHTAWEFAEAETQLRAKREAEHGHKPKPVQVKKEEAPEPSRPRHHYDPVIRVINTKECQEIRKAPVIPPENPTGQVGRQWSGTYCSYHRSDSHNTSECKSVKGVIRQMIDSGELGKDYLQKAQEKSHQWKMRFIVVDIKCVHNAILGRPGINRVGAVISMSHLCMKFHTPGGVGEVKGDQRNTRECYARAVKKMTKGVNVISQEITKGETREKLEPEAETVEIELHPGDSSRMVQIGAKLPEDLKVEITRVLQEYAGIFAWSVADMPGIDRSVIYHRLAVREGSRPVR</sequence>
<feature type="region of interest" description="Disordered" evidence="1">
    <location>
        <begin position="457"/>
        <end position="483"/>
    </location>
</feature>